<evidence type="ECO:0000313" key="6">
    <source>
        <dbReference type="Proteomes" id="UP000199144"/>
    </source>
</evidence>
<dbReference type="Gene3D" id="3.30.70.1230">
    <property type="entry name" value="Nucleotide cyclase"/>
    <property type="match status" value="1"/>
</dbReference>
<dbReference type="Gene3D" id="1.25.40.10">
    <property type="entry name" value="Tetratricopeptide repeat domain"/>
    <property type="match status" value="2"/>
</dbReference>
<organism evidence="5 6">
    <name type="scientific">Shimia aestuarii</name>
    <dbReference type="NCBI Taxonomy" id="254406"/>
    <lineage>
        <taxon>Bacteria</taxon>
        <taxon>Pseudomonadati</taxon>
        <taxon>Pseudomonadota</taxon>
        <taxon>Alphaproteobacteria</taxon>
        <taxon>Rhodobacterales</taxon>
        <taxon>Roseobacteraceae</taxon>
    </lineage>
</organism>
<dbReference type="RefSeq" id="WP_131814356.1">
    <property type="nucleotide sequence ID" value="NZ_FOTQ01000003.1"/>
</dbReference>
<dbReference type="STRING" id="254406.SAMN04488042_103173"/>
<dbReference type="Pfam" id="PF07719">
    <property type="entry name" value="TPR_2"/>
    <property type="match status" value="1"/>
</dbReference>
<dbReference type="AlphaFoldDB" id="A0A1I4MPD6"/>
<dbReference type="Gene3D" id="3.40.50.10070">
    <property type="entry name" value="TolB, N-terminal domain"/>
    <property type="match status" value="1"/>
</dbReference>
<dbReference type="PROSITE" id="PS50125">
    <property type="entry name" value="GUANYLATE_CYCLASE_2"/>
    <property type="match status" value="1"/>
</dbReference>
<evidence type="ECO:0000313" key="5">
    <source>
        <dbReference type="EMBL" id="SFM04885.1"/>
    </source>
</evidence>
<dbReference type="InterPro" id="IPR011990">
    <property type="entry name" value="TPR-like_helical_dom_sf"/>
</dbReference>
<dbReference type="PANTHER" id="PTHR45586:SF1">
    <property type="entry name" value="LIPOPOLYSACCHARIDE ASSEMBLY PROTEIN B"/>
    <property type="match status" value="1"/>
</dbReference>
<dbReference type="InterPro" id="IPR051012">
    <property type="entry name" value="CellSynth/LPSAsmb/PSIAsmb"/>
</dbReference>
<dbReference type="InterPro" id="IPR029787">
    <property type="entry name" value="Nucleotide_cyclase"/>
</dbReference>
<name>A0A1I4MPD6_9RHOB</name>
<protein>
    <submittedName>
        <fullName evidence="5">TolB amino-terminal domain-containing protein</fullName>
    </submittedName>
</protein>
<feature type="repeat" description="TPR" evidence="3">
    <location>
        <begin position="405"/>
        <end position="438"/>
    </location>
</feature>
<dbReference type="InterPro" id="IPR013105">
    <property type="entry name" value="TPR_2"/>
</dbReference>
<evidence type="ECO:0000259" key="4">
    <source>
        <dbReference type="PROSITE" id="PS50125"/>
    </source>
</evidence>
<proteinExistence type="predicted"/>
<dbReference type="Proteomes" id="UP000199144">
    <property type="component" value="Unassembled WGS sequence"/>
</dbReference>
<dbReference type="GO" id="GO:0015031">
    <property type="term" value="P:protein transport"/>
    <property type="evidence" value="ECO:0007669"/>
    <property type="project" value="InterPro"/>
</dbReference>
<dbReference type="GO" id="GO:0042597">
    <property type="term" value="C:periplasmic space"/>
    <property type="evidence" value="ECO:0007669"/>
    <property type="project" value="InterPro"/>
</dbReference>
<evidence type="ECO:0000256" key="2">
    <source>
        <dbReference type="ARBA" id="ARBA00022803"/>
    </source>
</evidence>
<dbReference type="GO" id="GO:0004016">
    <property type="term" value="F:adenylate cyclase activity"/>
    <property type="evidence" value="ECO:0007669"/>
    <property type="project" value="UniProtKB-ARBA"/>
</dbReference>
<keyword evidence="1" id="KW-0677">Repeat</keyword>
<dbReference type="InterPro" id="IPR019734">
    <property type="entry name" value="TPR_rpt"/>
</dbReference>
<keyword evidence="6" id="KW-1185">Reference proteome</keyword>
<reference evidence="5 6" key="1">
    <citation type="submission" date="2016-10" db="EMBL/GenBank/DDBJ databases">
        <authorList>
            <person name="de Groot N.N."/>
        </authorList>
    </citation>
    <scope>NUCLEOTIDE SEQUENCE [LARGE SCALE GENOMIC DNA]</scope>
    <source>
        <strain evidence="5 6">DSM 15283</strain>
    </source>
</reference>
<dbReference type="Pfam" id="PF04052">
    <property type="entry name" value="TolB_N"/>
    <property type="match status" value="1"/>
</dbReference>
<dbReference type="NCBIfam" id="NF047558">
    <property type="entry name" value="TPR_END_plus"/>
    <property type="match status" value="1"/>
</dbReference>
<dbReference type="SUPFAM" id="SSF48452">
    <property type="entry name" value="TPR-like"/>
    <property type="match status" value="1"/>
</dbReference>
<dbReference type="SMART" id="SM00028">
    <property type="entry name" value="TPR"/>
    <property type="match status" value="5"/>
</dbReference>
<dbReference type="GO" id="GO:0009190">
    <property type="term" value="P:cyclic nucleotide biosynthetic process"/>
    <property type="evidence" value="ECO:0007669"/>
    <property type="project" value="InterPro"/>
</dbReference>
<dbReference type="InterPro" id="IPR001054">
    <property type="entry name" value="A/G_cyclase"/>
</dbReference>
<dbReference type="PROSITE" id="PS50005">
    <property type="entry name" value="TPR"/>
    <property type="match status" value="1"/>
</dbReference>
<dbReference type="SUPFAM" id="SSF55073">
    <property type="entry name" value="Nucleotide cyclase"/>
    <property type="match status" value="1"/>
</dbReference>
<dbReference type="PROSITE" id="PS50293">
    <property type="entry name" value="TPR_REGION"/>
    <property type="match status" value="1"/>
</dbReference>
<evidence type="ECO:0000256" key="1">
    <source>
        <dbReference type="ARBA" id="ARBA00022737"/>
    </source>
</evidence>
<gene>
    <name evidence="5" type="ORF">SAMN04488042_103173</name>
</gene>
<dbReference type="InterPro" id="IPR007195">
    <property type="entry name" value="TolB_N"/>
</dbReference>
<dbReference type="CDD" id="cd07302">
    <property type="entry name" value="CHD"/>
    <property type="match status" value="1"/>
</dbReference>
<dbReference type="EMBL" id="FOTQ01000003">
    <property type="protein sequence ID" value="SFM04885.1"/>
    <property type="molecule type" value="Genomic_DNA"/>
</dbReference>
<sequence>MERRLAAILAADIVGYSKLMEQDETGTLSSLKTHRVEVFDPIVGKHNGRIFKLIGDGALVEFASAVDAVKCAIEIQRHLIRVEGGLVLRVGVNLGDVIVDGDDMYGDGVNIAARLESIAKPGSVCLSGTAYDMVSGKVDCEFENGGTRRLKNLSKPVRVYHCKIGTSDYSRKRAEEQGQTERRSIAILPFSNMSGDLEQEYFSDGITEDIITDLSKVSELLVISRNSTFSYKGQAIKIQQVSADLGAQYVVEGSVRRSGNRVRVTAQLIDGASGGHLWAERYDRELLDVFEVQDDVTRNIVDALKVAIAPKERRAIERVPTRNFDAYDLCLQGRNLLYEMNRKNLYKARQLFENAVELDPNYALAFSGLADCESTIFQFYSSDETFVEAAISNSSKAVQLDPDLPEAHASLGLAHFLQGDFDEAKAELERALELDPMLYEAFWHLGIISLTQRDFESAAVAYSKASKVRGDDLQSNMMLMNCLSKLGLEVELTSISLKALAIAERRLKLNTTDAPAIYVGAFAYIHMNRVEEALPWLRHAEEIKSADPRTTYNLACAFSMAGNVDKAIEFMEQSIQAGRPVRMLDWALYDPDLELTRKDPRFDELIEAWRNKAK</sequence>
<dbReference type="PANTHER" id="PTHR45586">
    <property type="entry name" value="TPR REPEAT-CONTAINING PROTEIN PA4667"/>
    <property type="match status" value="1"/>
</dbReference>
<dbReference type="SUPFAM" id="SSF52964">
    <property type="entry name" value="TolB, N-terminal domain"/>
    <property type="match status" value="1"/>
</dbReference>
<dbReference type="OrthoDB" id="54411at2"/>
<dbReference type="Pfam" id="PF00211">
    <property type="entry name" value="Guanylate_cyc"/>
    <property type="match status" value="1"/>
</dbReference>
<evidence type="ECO:0000256" key="3">
    <source>
        <dbReference type="PROSITE-ProRule" id="PRU00339"/>
    </source>
</evidence>
<feature type="domain" description="Guanylate cyclase" evidence="4">
    <location>
        <begin position="7"/>
        <end position="116"/>
    </location>
</feature>
<dbReference type="GO" id="GO:0035556">
    <property type="term" value="P:intracellular signal transduction"/>
    <property type="evidence" value="ECO:0007669"/>
    <property type="project" value="InterPro"/>
</dbReference>
<keyword evidence="2 3" id="KW-0802">TPR repeat</keyword>
<accession>A0A1I4MPD6</accession>